<evidence type="ECO:0000313" key="6">
    <source>
        <dbReference type="EMBL" id="MBO0333109.1"/>
    </source>
</evidence>
<evidence type="ECO:0000256" key="1">
    <source>
        <dbReference type="ARBA" id="ARBA00023015"/>
    </source>
</evidence>
<feature type="domain" description="HTH tetR-type" evidence="5">
    <location>
        <begin position="9"/>
        <end position="69"/>
    </location>
</feature>
<dbReference type="InterPro" id="IPR036271">
    <property type="entry name" value="Tet_transcr_reg_TetR-rel_C_sf"/>
</dbReference>
<dbReference type="Pfam" id="PF21993">
    <property type="entry name" value="TetR_C_13_2"/>
    <property type="match status" value="1"/>
</dbReference>
<evidence type="ECO:0000256" key="3">
    <source>
        <dbReference type="ARBA" id="ARBA00023163"/>
    </source>
</evidence>
<dbReference type="PANTHER" id="PTHR47506">
    <property type="entry name" value="TRANSCRIPTIONAL REGULATORY PROTEIN"/>
    <property type="match status" value="1"/>
</dbReference>
<organism evidence="6 7">
    <name type="scientific">Sneathiella sedimenti</name>
    <dbReference type="NCBI Taxonomy" id="2816034"/>
    <lineage>
        <taxon>Bacteria</taxon>
        <taxon>Pseudomonadati</taxon>
        <taxon>Pseudomonadota</taxon>
        <taxon>Alphaproteobacteria</taxon>
        <taxon>Sneathiellales</taxon>
        <taxon>Sneathiellaceae</taxon>
        <taxon>Sneathiella</taxon>
    </lineage>
</organism>
<gene>
    <name evidence="6" type="ORF">J0X12_05780</name>
</gene>
<name>A0ABS3F3K7_9PROT</name>
<dbReference type="PANTHER" id="PTHR47506:SF3">
    <property type="entry name" value="HTH-TYPE TRANSCRIPTIONAL REGULATOR LMRA"/>
    <property type="match status" value="1"/>
</dbReference>
<dbReference type="EMBL" id="JAFLNC010000002">
    <property type="protein sequence ID" value="MBO0333109.1"/>
    <property type="molecule type" value="Genomic_DNA"/>
</dbReference>
<proteinExistence type="predicted"/>
<feature type="DNA-binding region" description="H-T-H motif" evidence="4">
    <location>
        <begin position="32"/>
        <end position="51"/>
    </location>
</feature>
<dbReference type="SUPFAM" id="SSF46689">
    <property type="entry name" value="Homeodomain-like"/>
    <property type="match status" value="1"/>
</dbReference>
<sequence>MESMTDDFHPSKTKLLDAALQVIRAKGYSTTRIEDICAAAGVTKGSFFHHFKSKEDLALAAADYWSSTTAELFAGAPYHDHADPLDRVLAYVEFRKSLLQGTVEEFTCLVGTMVQETFATDPAIRDACDASISGHAATLEDDIAAAMTLYGVKADWTAKSLALHTQAVLQGAFILAKAKGGPAVAIDSVDHLKRYIKLLFTADSTAEPSG</sequence>
<evidence type="ECO:0000256" key="2">
    <source>
        <dbReference type="ARBA" id="ARBA00023125"/>
    </source>
</evidence>
<dbReference type="PRINTS" id="PR00455">
    <property type="entry name" value="HTHTETR"/>
</dbReference>
<dbReference type="SUPFAM" id="SSF48498">
    <property type="entry name" value="Tetracyclin repressor-like, C-terminal domain"/>
    <property type="match status" value="1"/>
</dbReference>
<dbReference type="InterPro" id="IPR009057">
    <property type="entry name" value="Homeodomain-like_sf"/>
</dbReference>
<keyword evidence="3" id="KW-0804">Transcription</keyword>
<dbReference type="Pfam" id="PF00440">
    <property type="entry name" value="TetR_N"/>
    <property type="match status" value="1"/>
</dbReference>
<keyword evidence="2 4" id="KW-0238">DNA-binding</keyword>
<comment type="caution">
    <text evidence="6">The sequence shown here is derived from an EMBL/GenBank/DDBJ whole genome shotgun (WGS) entry which is preliminary data.</text>
</comment>
<dbReference type="RefSeq" id="WP_207043183.1">
    <property type="nucleotide sequence ID" value="NZ_JAFLNC010000002.1"/>
</dbReference>
<evidence type="ECO:0000256" key="4">
    <source>
        <dbReference type="PROSITE-ProRule" id="PRU00335"/>
    </source>
</evidence>
<dbReference type="InterPro" id="IPR054156">
    <property type="entry name" value="YxaF_TetR_C"/>
</dbReference>
<dbReference type="Proteomes" id="UP000664761">
    <property type="component" value="Unassembled WGS sequence"/>
</dbReference>
<dbReference type="PROSITE" id="PS50977">
    <property type="entry name" value="HTH_TETR_2"/>
    <property type="match status" value="1"/>
</dbReference>
<dbReference type="InterPro" id="IPR001647">
    <property type="entry name" value="HTH_TetR"/>
</dbReference>
<dbReference type="Gene3D" id="1.10.357.10">
    <property type="entry name" value="Tetracycline Repressor, domain 2"/>
    <property type="match status" value="1"/>
</dbReference>
<accession>A0ABS3F3K7</accession>
<evidence type="ECO:0000259" key="5">
    <source>
        <dbReference type="PROSITE" id="PS50977"/>
    </source>
</evidence>
<keyword evidence="1" id="KW-0805">Transcription regulation</keyword>
<keyword evidence="7" id="KW-1185">Reference proteome</keyword>
<evidence type="ECO:0000313" key="7">
    <source>
        <dbReference type="Proteomes" id="UP000664761"/>
    </source>
</evidence>
<protein>
    <submittedName>
        <fullName evidence="6">TetR/AcrR family transcriptional regulator</fullName>
    </submittedName>
</protein>
<reference evidence="6 7" key="1">
    <citation type="submission" date="2021-03" db="EMBL/GenBank/DDBJ databases">
        <title>Sneathiella sp. CAU 1612 isolated from Kang Won-do.</title>
        <authorList>
            <person name="Kim W."/>
        </authorList>
    </citation>
    <scope>NUCLEOTIDE SEQUENCE [LARGE SCALE GENOMIC DNA]</scope>
    <source>
        <strain evidence="6 7">CAU 1612</strain>
    </source>
</reference>